<protein>
    <submittedName>
        <fullName evidence="2">Kinase</fullName>
    </submittedName>
</protein>
<sequence>MDNRVAILKDRYGLERMNVIPQQGGWAALAYRAFDGERTFFLKAYEKSRASTPKWTALIDAYAPILVWLARHTGLSGNVPVPIPTESGAFRCEDDQAVYMLYEYIAGETVGGKPLTGGQIRRLAEIVAELHRYGERIPVDTDAVKERFDVPFLKPLRRLLHEPSDRMPTDVGALLEPFARSVGRLADTVEELSGRLKAGSPRMALCHTDIHRWNMMQTDRELILVDWEGLKLAPVEADLTFIAEEPYADDFMAVYREVHPDYEPNADAMRFYRGRRKLEDIWEFAEQLLYDDPDASGREAAMDGLTKELNGLDEA</sequence>
<feature type="domain" description="Aminoglycoside phosphotransferase" evidence="1">
    <location>
        <begin position="23"/>
        <end position="270"/>
    </location>
</feature>
<comment type="caution">
    <text evidence="2">The sequence shown here is derived from an EMBL/GenBank/DDBJ whole genome shotgun (WGS) entry which is preliminary data.</text>
</comment>
<keyword evidence="2" id="KW-0808">Transferase</keyword>
<dbReference type="GO" id="GO:0016301">
    <property type="term" value="F:kinase activity"/>
    <property type="evidence" value="ECO:0007669"/>
    <property type="project" value="UniProtKB-KW"/>
</dbReference>
<organism evidence="2 3">
    <name type="scientific">Paenibacillus flagellatus</name>
    <dbReference type="NCBI Taxonomy" id="2211139"/>
    <lineage>
        <taxon>Bacteria</taxon>
        <taxon>Bacillati</taxon>
        <taxon>Bacillota</taxon>
        <taxon>Bacilli</taxon>
        <taxon>Bacillales</taxon>
        <taxon>Paenibacillaceae</taxon>
        <taxon>Paenibacillus</taxon>
    </lineage>
</organism>
<keyword evidence="2" id="KW-0418">Kinase</keyword>
<evidence type="ECO:0000313" key="3">
    <source>
        <dbReference type="Proteomes" id="UP000247476"/>
    </source>
</evidence>
<dbReference type="SUPFAM" id="SSF56112">
    <property type="entry name" value="Protein kinase-like (PK-like)"/>
    <property type="match status" value="1"/>
</dbReference>
<dbReference type="RefSeq" id="WP_110840205.1">
    <property type="nucleotide sequence ID" value="NZ_QJVJ01000004.1"/>
</dbReference>
<evidence type="ECO:0000259" key="1">
    <source>
        <dbReference type="Pfam" id="PF01636"/>
    </source>
</evidence>
<dbReference type="AlphaFoldDB" id="A0A2V5KBC8"/>
<reference evidence="2 3" key="1">
    <citation type="submission" date="2018-05" db="EMBL/GenBank/DDBJ databases">
        <title>Paenibacillus flagellatus sp. nov., isolated from selenium mineral soil.</title>
        <authorList>
            <person name="Dai X."/>
        </authorList>
    </citation>
    <scope>NUCLEOTIDE SEQUENCE [LARGE SCALE GENOMIC DNA]</scope>
    <source>
        <strain evidence="2 3">DXL2</strain>
    </source>
</reference>
<dbReference type="OrthoDB" id="1645186at2"/>
<dbReference type="EMBL" id="QJVJ01000004">
    <property type="protein sequence ID" value="PYI55273.1"/>
    <property type="molecule type" value="Genomic_DNA"/>
</dbReference>
<proteinExistence type="predicted"/>
<dbReference type="Gene3D" id="3.30.200.20">
    <property type="entry name" value="Phosphorylase Kinase, domain 1"/>
    <property type="match status" value="1"/>
</dbReference>
<dbReference type="InterPro" id="IPR011009">
    <property type="entry name" value="Kinase-like_dom_sf"/>
</dbReference>
<dbReference type="Proteomes" id="UP000247476">
    <property type="component" value="Unassembled WGS sequence"/>
</dbReference>
<dbReference type="Gene3D" id="1.20.58.840">
    <property type="match status" value="1"/>
</dbReference>
<name>A0A2V5KBC8_9BACL</name>
<evidence type="ECO:0000313" key="2">
    <source>
        <dbReference type="EMBL" id="PYI55273.1"/>
    </source>
</evidence>
<gene>
    <name evidence="2" type="ORF">DLM86_11865</name>
</gene>
<dbReference type="InterPro" id="IPR002575">
    <property type="entry name" value="Aminoglycoside_PTrfase"/>
</dbReference>
<dbReference type="Pfam" id="PF01636">
    <property type="entry name" value="APH"/>
    <property type="match status" value="1"/>
</dbReference>
<keyword evidence="3" id="KW-1185">Reference proteome</keyword>
<accession>A0A2V5KBC8</accession>
<dbReference type="Gene3D" id="1.10.510.10">
    <property type="entry name" value="Transferase(Phosphotransferase) domain 1"/>
    <property type="match status" value="1"/>
</dbReference>